<comment type="pathway">
    <text evidence="2">Cofactor metabolism; pyridoxal 5'-phosphate salvage; pyridoxal 5'-phosphate from pyridoxine 5'-phosphate: step 1/1.</text>
</comment>
<dbReference type="PIRSF" id="PIRSF000190">
    <property type="entry name" value="Pyd_amn-ph_oxd"/>
    <property type="match status" value="1"/>
</dbReference>
<dbReference type="InterPro" id="IPR000659">
    <property type="entry name" value="Pyridox_Oxase"/>
</dbReference>
<feature type="binding site" evidence="11">
    <location>
        <begin position="144"/>
        <end position="145"/>
    </location>
    <ligand>
        <name>FMN</name>
        <dbReference type="ChEBI" id="CHEBI:58210"/>
    </ligand>
</feature>
<dbReference type="FunFam" id="2.30.110.10:FF:000005">
    <property type="entry name" value="NAD(P)H-hydrate epimerase"/>
    <property type="match status" value="1"/>
</dbReference>
<evidence type="ECO:0000256" key="5">
    <source>
        <dbReference type="ARBA" id="ARBA00022630"/>
    </source>
</evidence>
<dbReference type="GO" id="GO:0008615">
    <property type="term" value="P:pyridoxine biosynthetic process"/>
    <property type="evidence" value="ECO:0007669"/>
    <property type="project" value="UniProtKB-UniRule"/>
</dbReference>
<organism evidence="14 15">
    <name type="scientific">Cyclonatronum proteinivorum</name>
    <dbReference type="NCBI Taxonomy" id="1457365"/>
    <lineage>
        <taxon>Bacteria</taxon>
        <taxon>Pseudomonadati</taxon>
        <taxon>Balneolota</taxon>
        <taxon>Balneolia</taxon>
        <taxon>Balneolales</taxon>
        <taxon>Cyclonatronaceae</taxon>
        <taxon>Cyclonatronum</taxon>
    </lineage>
</organism>
<comment type="pathway">
    <text evidence="1">Cofactor metabolism; pyridoxal 5'-phosphate salvage; pyridoxal 5'-phosphate from pyridoxamine 5'-phosphate: step 1/1.</text>
</comment>
<comment type="similarity">
    <text evidence="3">Belongs to the pyridoxamine 5'-phosphate oxidase family.</text>
</comment>
<evidence type="ECO:0000256" key="8">
    <source>
        <dbReference type="ARBA" id="ARBA00023096"/>
    </source>
</evidence>
<dbReference type="Gene3D" id="2.30.110.10">
    <property type="entry name" value="Electron Transport, Fmn-binding Protein, Chain A"/>
    <property type="match status" value="1"/>
</dbReference>
<feature type="binding site" evidence="10">
    <location>
        <begin position="195"/>
        <end position="197"/>
    </location>
    <ligand>
        <name>substrate</name>
    </ligand>
</feature>
<feature type="binding site" evidence="10">
    <location>
        <position position="127"/>
    </location>
    <ligand>
        <name>substrate</name>
    </ligand>
</feature>
<dbReference type="AlphaFoldDB" id="A0A345UKY8"/>
<feature type="domain" description="Pyridoxine 5'-phosphate oxidase dimerisation C-terminal" evidence="13">
    <location>
        <begin position="176"/>
        <end position="217"/>
    </location>
</feature>
<dbReference type="SUPFAM" id="SSF50475">
    <property type="entry name" value="FMN-binding split barrel"/>
    <property type="match status" value="1"/>
</dbReference>
<evidence type="ECO:0000256" key="6">
    <source>
        <dbReference type="ARBA" id="ARBA00022643"/>
    </source>
</evidence>
<feature type="binding site" evidence="10">
    <location>
        <begin position="12"/>
        <end position="15"/>
    </location>
    <ligand>
        <name>substrate</name>
    </ligand>
</feature>
<dbReference type="PROSITE" id="PS01064">
    <property type="entry name" value="PYRIDOX_OXIDASE"/>
    <property type="match status" value="1"/>
</dbReference>
<dbReference type="PANTHER" id="PTHR10851:SF0">
    <property type="entry name" value="PYRIDOXINE-5'-PHOSPHATE OXIDASE"/>
    <property type="match status" value="1"/>
</dbReference>
<evidence type="ECO:0000256" key="3">
    <source>
        <dbReference type="ARBA" id="ARBA00007301"/>
    </source>
</evidence>
<protein>
    <recommendedName>
        <fullName evidence="9">Pyridoxamine 5'-phosphate oxidase</fullName>
        <ecNumber evidence="9">1.4.3.5</ecNumber>
    </recommendedName>
</protein>
<feature type="binding site" evidence="11">
    <location>
        <position position="86"/>
    </location>
    <ligand>
        <name>FMN</name>
        <dbReference type="ChEBI" id="CHEBI:58210"/>
    </ligand>
</feature>
<dbReference type="InterPro" id="IPR011576">
    <property type="entry name" value="Pyridox_Oxase_N"/>
</dbReference>
<dbReference type="KEGG" id="cprv:CYPRO_1890"/>
<dbReference type="HAMAP" id="MF_01629">
    <property type="entry name" value="PdxH"/>
    <property type="match status" value="1"/>
</dbReference>
<reference evidence="14 15" key="1">
    <citation type="submission" date="2018-03" db="EMBL/GenBank/DDBJ databases">
        <title>Phenotypic and genomic properties of Cyclonatronum proteinivorum gen. nov., sp. nov., a haloalkaliphilic bacteroidete from soda lakes possessing Na+-translocating rhodopsin.</title>
        <authorList>
            <person name="Toshchakov S.V."/>
            <person name="Korzhenkov A."/>
            <person name="Samarov N.I."/>
            <person name="Kublanov I.V."/>
            <person name="Muntyan M.S."/>
            <person name="Sorokin D.Y."/>
        </authorList>
    </citation>
    <scope>NUCLEOTIDE SEQUENCE [LARGE SCALE GENOMIC DNA]</scope>
    <source>
        <strain evidence="14 15">Omega</strain>
    </source>
</reference>
<keyword evidence="8" id="KW-0664">Pyridoxine biosynthesis</keyword>
<evidence type="ECO:0000256" key="10">
    <source>
        <dbReference type="PIRSR" id="PIRSR000190-1"/>
    </source>
</evidence>
<dbReference type="Proteomes" id="UP000254808">
    <property type="component" value="Chromosome"/>
</dbReference>
<feature type="domain" description="Pyridoxamine 5'-phosphate oxidase N-terminal" evidence="12">
    <location>
        <begin position="37"/>
        <end position="160"/>
    </location>
</feature>
<gene>
    <name evidence="14" type="ORF">CYPRO_1890</name>
</gene>
<dbReference type="GO" id="GO:0004733">
    <property type="term" value="F:pyridoxamine phosphate oxidase activity"/>
    <property type="evidence" value="ECO:0007669"/>
    <property type="project" value="UniProtKB-UniRule"/>
</dbReference>
<comment type="cofactor">
    <cofactor evidence="11">
        <name>FMN</name>
        <dbReference type="ChEBI" id="CHEBI:58210"/>
    </cofactor>
    <text evidence="11">Binds 1 FMN per subunit.</text>
</comment>
<evidence type="ECO:0000256" key="2">
    <source>
        <dbReference type="ARBA" id="ARBA00005037"/>
    </source>
</evidence>
<feature type="binding site" evidence="11">
    <location>
        <position position="189"/>
    </location>
    <ligand>
        <name>FMN</name>
        <dbReference type="ChEBI" id="CHEBI:58210"/>
    </ligand>
</feature>
<proteinExistence type="inferred from homology"/>
<evidence type="ECO:0000256" key="4">
    <source>
        <dbReference type="ARBA" id="ARBA00011738"/>
    </source>
</evidence>
<feature type="binding site" evidence="10">
    <location>
        <position position="131"/>
    </location>
    <ligand>
        <name>substrate</name>
    </ligand>
</feature>
<feature type="binding site" evidence="11">
    <location>
        <position position="87"/>
    </location>
    <ligand>
        <name>FMN</name>
        <dbReference type="ChEBI" id="CHEBI:58210"/>
    </ligand>
</feature>
<dbReference type="InterPro" id="IPR019576">
    <property type="entry name" value="Pyridoxamine_oxidase_dimer_C"/>
</dbReference>
<evidence type="ECO:0000256" key="7">
    <source>
        <dbReference type="ARBA" id="ARBA00023002"/>
    </source>
</evidence>
<evidence type="ECO:0000259" key="12">
    <source>
        <dbReference type="Pfam" id="PF01243"/>
    </source>
</evidence>
<evidence type="ECO:0000256" key="11">
    <source>
        <dbReference type="PIRSR" id="PIRSR000190-2"/>
    </source>
</evidence>
<feature type="binding site" evidence="11">
    <location>
        <position position="199"/>
    </location>
    <ligand>
        <name>FMN</name>
        <dbReference type="ChEBI" id="CHEBI:58210"/>
    </ligand>
</feature>
<dbReference type="PANTHER" id="PTHR10851">
    <property type="entry name" value="PYRIDOXINE-5-PHOSPHATE OXIDASE"/>
    <property type="match status" value="1"/>
</dbReference>
<name>A0A345UKY8_9BACT</name>
<sequence length="217" mass="24731">MSSLSQSIADLRKNYTLQSLDIEDADKDPFKQFKHWFDEALKAEIPEPNAMVLATAAQDGQPSARVVLLKGFDERGFIFYTNYSSRKGKQLAENPLASLCFNWLELERQVRIEGRAERLSQEESDAYFQSRPFESRIGALASAQSSEVSGRAALEQRFATLVDEFSGKAVPKPDHWGGYVLAPQLIEFWQGRPGRLHDRIEYNKQEDGSWLNRRLCP</sequence>
<dbReference type="GO" id="GO:0010181">
    <property type="term" value="F:FMN binding"/>
    <property type="evidence" value="ECO:0007669"/>
    <property type="project" value="UniProtKB-UniRule"/>
</dbReference>
<feature type="binding site" evidence="11">
    <location>
        <position position="109"/>
    </location>
    <ligand>
        <name>FMN</name>
        <dbReference type="ChEBI" id="CHEBI:58210"/>
    </ligand>
</feature>
<dbReference type="EMBL" id="CP027806">
    <property type="protein sequence ID" value="AXJ01140.1"/>
    <property type="molecule type" value="Genomic_DNA"/>
</dbReference>
<feature type="binding site" evidence="10">
    <location>
        <position position="135"/>
    </location>
    <ligand>
        <name>substrate</name>
    </ligand>
</feature>
<evidence type="ECO:0000313" key="14">
    <source>
        <dbReference type="EMBL" id="AXJ01140.1"/>
    </source>
</evidence>
<evidence type="ECO:0000256" key="9">
    <source>
        <dbReference type="NCBIfam" id="TIGR00558"/>
    </source>
</evidence>
<evidence type="ECO:0000313" key="15">
    <source>
        <dbReference type="Proteomes" id="UP000254808"/>
    </source>
</evidence>
<dbReference type="Pfam" id="PF10590">
    <property type="entry name" value="PNP_phzG_C"/>
    <property type="match status" value="1"/>
</dbReference>
<keyword evidence="7 14" id="KW-0560">Oxidoreductase</keyword>
<feature type="binding site" evidence="11">
    <location>
        <begin position="65"/>
        <end position="70"/>
    </location>
    <ligand>
        <name>FMN</name>
        <dbReference type="ChEBI" id="CHEBI:58210"/>
    </ligand>
</feature>
<dbReference type="EC" id="1.4.3.5" evidence="9"/>
<feature type="binding site" evidence="10">
    <location>
        <position position="70"/>
    </location>
    <ligand>
        <name>substrate</name>
    </ligand>
</feature>
<feature type="binding site" evidence="11">
    <location>
        <begin position="80"/>
        <end position="81"/>
    </location>
    <ligand>
        <name>FMN</name>
        <dbReference type="ChEBI" id="CHEBI:58210"/>
    </ligand>
</feature>
<keyword evidence="15" id="KW-1185">Reference proteome</keyword>
<dbReference type="Pfam" id="PF01243">
    <property type="entry name" value="PNPOx_N"/>
    <property type="match status" value="1"/>
</dbReference>
<comment type="subunit">
    <text evidence="4">Homodimer.</text>
</comment>
<keyword evidence="5" id="KW-0285">Flavoprotein</keyword>
<evidence type="ECO:0000259" key="13">
    <source>
        <dbReference type="Pfam" id="PF10590"/>
    </source>
</evidence>
<dbReference type="NCBIfam" id="NF004231">
    <property type="entry name" value="PRK05679.1"/>
    <property type="match status" value="1"/>
</dbReference>
<accession>A0A345UKY8</accession>
<dbReference type="NCBIfam" id="TIGR00558">
    <property type="entry name" value="pdxH"/>
    <property type="match status" value="1"/>
</dbReference>
<dbReference type="InterPro" id="IPR019740">
    <property type="entry name" value="Pyridox_Oxase_CS"/>
</dbReference>
<dbReference type="RefSeq" id="WP_205730329.1">
    <property type="nucleotide sequence ID" value="NZ_CP027806.1"/>
</dbReference>
<evidence type="ECO:0000256" key="1">
    <source>
        <dbReference type="ARBA" id="ARBA00004738"/>
    </source>
</evidence>
<keyword evidence="6 11" id="KW-0288">FMN</keyword>
<dbReference type="InterPro" id="IPR012349">
    <property type="entry name" value="Split_barrel_FMN-bd"/>
</dbReference>